<dbReference type="Proteomes" id="UP001489902">
    <property type="component" value="Chromosome 5"/>
</dbReference>
<evidence type="ECO:0000313" key="6">
    <source>
        <dbReference type="Proteomes" id="UP001489902"/>
    </source>
</evidence>
<dbReference type="InterPro" id="IPR000891">
    <property type="entry name" value="PYR_CT"/>
</dbReference>
<dbReference type="PANTHER" id="PTHR10277">
    <property type="entry name" value="HOMOCITRATE SYNTHASE-RELATED"/>
    <property type="match status" value="1"/>
</dbReference>
<feature type="region of interest" description="Disordered" evidence="3">
    <location>
        <begin position="1"/>
        <end position="25"/>
    </location>
</feature>
<name>A0ABZ2X4A7_9HYPO</name>
<dbReference type="Pfam" id="PF00682">
    <property type="entry name" value="HMGL-like"/>
    <property type="match status" value="1"/>
</dbReference>
<dbReference type="PROSITE" id="PS00816">
    <property type="entry name" value="AIPM_HOMOCIT_SYNTH_2"/>
    <property type="match status" value="1"/>
</dbReference>
<gene>
    <name evidence="5" type="ORF">QYS62_008823</name>
</gene>
<feature type="domain" description="Pyruvate carboxyltransferase" evidence="4">
    <location>
        <begin position="108"/>
        <end position="361"/>
    </location>
</feature>
<protein>
    <submittedName>
        <fullName evidence="5">Homocitrate synthase</fullName>
    </submittedName>
</protein>
<keyword evidence="6" id="KW-1185">Reference proteome</keyword>
<comment type="similarity">
    <text evidence="2">Belongs to the alpha-IPM synthase/homocitrate synthase family.</text>
</comment>
<evidence type="ECO:0000259" key="4">
    <source>
        <dbReference type="PROSITE" id="PS50991"/>
    </source>
</evidence>
<dbReference type="EMBL" id="CP151264">
    <property type="protein sequence ID" value="WZH47666.1"/>
    <property type="molecule type" value="Genomic_DNA"/>
</dbReference>
<proteinExistence type="inferred from homology"/>
<dbReference type="PROSITE" id="PS00815">
    <property type="entry name" value="AIPM_HOMOCIT_SYNTH_1"/>
    <property type="match status" value="1"/>
</dbReference>
<dbReference type="PANTHER" id="PTHR10277:SF48">
    <property type="entry name" value="HOMOCITRATE SYNTHASE, CYTOSOLIC ISOZYME-RELATED"/>
    <property type="match status" value="1"/>
</dbReference>
<keyword evidence="1 2" id="KW-0808">Transferase</keyword>
<dbReference type="PROSITE" id="PS50991">
    <property type="entry name" value="PYR_CT"/>
    <property type="match status" value="1"/>
</dbReference>
<sequence length="386" mass="41356">MGQGAASSNSGDNRSGGNCLDHHTNHSIGAASSDLVALGGDGVVEVSDGETGDDQGCVLETSVTGLDVNELHPIAATISNETENSDSASDGRSSGATSVRSTGSLNNFSIIDTTLREGEQFATAYFDTATKIKIAQALDDIGVEYIELTSPASSMQSRLDCQAICKLGLKAKILCHIRCNMDDARIAVETGVDGINMCIGTSTQLMKHSHGKDLNWIADKAKEVIEFTQAHGLEVRFSGEDSFRSDFNEILKLYSLMDRLGAHRVGIADTVGGASSREVFEKIYMLRQMVNCDIETHFHDDTGCAVANAYTALEAGATHIDTTVLGIGERNGITSLSKLLRCMLQMKHEHVSAKYNLDKLPALEQLVAEAVGIQIPWNNPSLRAFL</sequence>
<reference evidence="5 6" key="1">
    <citation type="submission" date="2024-04" db="EMBL/GenBank/DDBJ databases">
        <title>Complete genome sequence of Fusarium acuminatum.</title>
        <authorList>
            <person name="Lan B."/>
        </authorList>
    </citation>
    <scope>NUCLEOTIDE SEQUENCE [LARGE SCALE GENOMIC DNA]</scope>
    <source>
        <strain evidence="5">1A</strain>
    </source>
</reference>
<feature type="compositionally biased region" description="Low complexity" evidence="3">
    <location>
        <begin position="1"/>
        <end position="18"/>
    </location>
</feature>
<accession>A0ABZ2X4A7</accession>
<dbReference type="Gene3D" id="3.20.20.70">
    <property type="entry name" value="Aldolase class I"/>
    <property type="match status" value="1"/>
</dbReference>
<evidence type="ECO:0000256" key="1">
    <source>
        <dbReference type="ARBA" id="ARBA00022679"/>
    </source>
</evidence>
<dbReference type="InterPro" id="IPR048253">
    <property type="entry name" value="DRE_TIM_HCS_fun_bact"/>
</dbReference>
<organism evidence="5 6">
    <name type="scientific">Fusarium acuminatum</name>
    <dbReference type="NCBI Taxonomy" id="5515"/>
    <lineage>
        <taxon>Eukaryota</taxon>
        <taxon>Fungi</taxon>
        <taxon>Dikarya</taxon>
        <taxon>Ascomycota</taxon>
        <taxon>Pezizomycotina</taxon>
        <taxon>Sordariomycetes</taxon>
        <taxon>Hypocreomycetidae</taxon>
        <taxon>Hypocreales</taxon>
        <taxon>Nectriaceae</taxon>
        <taxon>Fusarium</taxon>
        <taxon>Fusarium tricinctum species complex</taxon>
    </lineage>
</organism>
<feature type="region of interest" description="Disordered" evidence="3">
    <location>
        <begin position="78"/>
        <end position="100"/>
    </location>
</feature>
<evidence type="ECO:0000256" key="3">
    <source>
        <dbReference type="SAM" id="MobiDB-lite"/>
    </source>
</evidence>
<dbReference type="InterPro" id="IPR050073">
    <property type="entry name" value="2-IPM_HCS-like"/>
</dbReference>
<evidence type="ECO:0000313" key="5">
    <source>
        <dbReference type="EMBL" id="WZH47666.1"/>
    </source>
</evidence>
<dbReference type="InterPro" id="IPR002034">
    <property type="entry name" value="AIPM/Hcit_synth_CS"/>
</dbReference>
<dbReference type="CDD" id="cd07948">
    <property type="entry name" value="DRE_TIM_HCS"/>
    <property type="match status" value="1"/>
</dbReference>
<evidence type="ECO:0000256" key="2">
    <source>
        <dbReference type="RuleBase" id="RU003523"/>
    </source>
</evidence>
<dbReference type="InterPro" id="IPR013785">
    <property type="entry name" value="Aldolase_TIM"/>
</dbReference>
<dbReference type="SUPFAM" id="SSF51569">
    <property type="entry name" value="Aldolase"/>
    <property type="match status" value="1"/>
</dbReference>
<feature type="compositionally biased region" description="Low complexity" evidence="3">
    <location>
        <begin position="85"/>
        <end position="98"/>
    </location>
</feature>